<dbReference type="EMBL" id="JAWDJW010010339">
    <property type="protein sequence ID" value="KAK3047707.1"/>
    <property type="molecule type" value="Genomic_DNA"/>
</dbReference>
<proteinExistence type="predicted"/>
<sequence length="291" mass="31751">SDFKLSSVTRERDALQAEVDAIPALNASIAELEAATAGLEADIAERDDDIHALNQKLEWCSDIHGGVPDDFAEQSSVAGVRAGPHTQGMGVSPKKGRSLSSEVADQIISQIEPDESDEEDRGEGDRLDVERDEEDDLDEERDEEDEQDEVDNLAEDLASDAADQDFLVDDYQHISSTQLHFSIQTIASTSPITASLPTGPIYADAATNTVPALTTAPAPTPVVPTITAAAKKSIDNSGSYLWHLIQALLIFVLLLWTVRTYQLEQLWLGANDVTRLHVLNYRRYSNAHGLM</sequence>
<dbReference type="Proteomes" id="UP001186974">
    <property type="component" value="Unassembled WGS sequence"/>
</dbReference>
<protein>
    <submittedName>
        <fullName evidence="1">Uncharacterized protein</fullName>
    </submittedName>
</protein>
<accession>A0ACC3CWI4</accession>
<comment type="caution">
    <text evidence="1">The sequence shown here is derived from an EMBL/GenBank/DDBJ whole genome shotgun (WGS) entry which is preliminary data.</text>
</comment>
<reference evidence="1" key="1">
    <citation type="submission" date="2024-09" db="EMBL/GenBank/DDBJ databases">
        <title>Black Yeasts Isolated from many extreme environments.</title>
        <authorList>
            <person name="Coleine C."/>
            <person name="Stajich J.E."/>
            <person name="Selbmann L."/>
        </authorList>
    </citation>
    <scope>NUCLEOTIDE SEQUENCE</scope>
    <source>
        <strain evidence="1">CCFEE 5737</strain>
    </source>
</reference>
<evidence type="ECO:0000313" key="2">
    <source>
        <dbReference type="Proteomes" id="UP001186974"/>
    </source>
</evidence>
<evidence type="ECO:0000313" key="1">
    <source>
        <dbReference type="EMBL" id="KAK3047707.1"/>
    </source>
</evidence>
<organism evidence="1 2">
    <name type="scientific">Coniosporium uncinatum</name>
    <dbReference type="NCBI Taxonomy" id="93489"/>
    <lineage>
        <taxon>Eukaryota</taxon>
        <taxon>Fungi</taxon>
        <taxon>Dikarya</taxon>
        <taxon>Ascomycota</taxon>
        <taxon>Pezizomycotina</taxon>
        <taxon>Dothideomycetes</taxon>
        <taxon>Dothideomycetes incertae sedis</taxon>
        <taxon>Coniosporium</taxon>
    </lineage>
</organism>
<gene>
    <name evidence="1" type="ORF">LTS18_013115</name>
</gene>
<keyword evidence="2" id="KW-1185">Reference proteome</keyword>
<name>A0ACC3CWI4_9PEZI</name>
<feature type="non-terminal residue" evidence="1">
    <location>
        <position position="1"/>
    </location>
</feature>